<dbReference type="Pfam" id="PF23913">
    <property type="entry name" value="DUF7255"/>
    <property type="match status" value="1"/>
</dbReference>
<reference evidence="1" key="1">
    <citation type="submission" date="2021-01" db="EMBL/GenBank/DDBJ databases">
        <title>Marivirga sp. nov., isolated from intertidal surface sediments.</title>
        <authorList>
            <person name="Zhang M."/>
        </authorList>
    </citation>
    <scope>NUCLEOTIDE SEQUENCE</scope>
    <source>
        <strain evidence="1">SM1354</strain>
    </source>
</reference>
<keyword evidence="2" id="KW-1185">Reference proteome</keyword>
<dbReference type="AlphaFoldDB" id="A0A937AHT8"/>
<accession>A0A937AHT8</accession>
<sequence>MLKSLAIPYEWKIINKFLEEVNCRNEISSVEFTIKDFNDTIKLEDTLEEFGLNSSDLVGKTLKFNTIYLFEFQKYLIYEPTFHFNKYRLITLRDELYHNYSPFDIQKHRNYCRTKEQEALKSGLKSEIWTLKEGEELLGTSEEAGYFGGKGSSGWKYIAIANYLLDIYSYDKNFAFHRFSPFDTLMVDGKLIQFQTLLLSSEPKHKEAIQKYMVRKLDIPVEKLESDVFISNKP</sequence>
<evidence type="ECO:0000313" key="2">
    <source>
        <dbReference type="Proteomes" id="UP000642920"/>
    </source>
</evidence>
<dbReference type="InterPro" id="IPR055679">
    <property type="entry name" value="DUF7255"/>
</dbReference>
<evidence type="ECO:0000313" key="1">
    <source>
        <dbReference type="EMBL" id="MBL0765804.1"/>
    </source>
</evidence>
<organism evidence="1 2">
    <name type="scientific">Marivirga atlantica</name>
    <dbReference type="NCBI Taxonomy" id="1548457"/>
    <lineage>
        <taxon>Bacteria</taxon>
        <taxon>Pseudomonadati</taxon>
        <taxon>Bacteroidota</taxon>
        <taxon>Cytophagia</taxon>
        <taxon>Cytophagales</taxon>
        <taxon>Marivirgaceae</taxon>
        <taxon>Marivirga</taxon>
    </lineage>
</organism>
<protein>
    <submittedName>
        <fullName evidence="1">Uncharacterized protein</fullName>
    </submittedName>
</protein>
<comment type="caution">
    <text evidence="1">The sequence shown here is derived from an EMBL/GenBank/DDBJ whole genome shotgun (WGS) entry which is preliminary data.</text>
</comment>
<gene>
    <name evidence="1" type="ORF">JKP34_11120</name>
</gene>
<dbReference type="Proteomes" id="UP000642920">
    <property type="component" value="Unassembled WGS sequence"/>
</dbReference>
<dbReference type="EMBL" id="JAERQG010000002">
    <property type="protein sequence ID" value="MBL0765804.1"/>
    <property type="molecule type" value="Genomic_DNA"/>
</dbReference>
<dbReference type="RefSeq" id="WP_201921112.1">
    <property type="nucleotide sequence ID" value="NZ_JAERQG010000002.1"/>
</dbReference>
<proteinExistence type="predicted"/>
<name>A0A937AHT8_9BACT</name>